<dbReference type="Pfam" id="PF13768">
    <property type="entry name" value="VWA_3"/>
    <property type="match status" value="1"/>
</dbReference>
<dbReference type="InterPro" id="IPR036844">
    <property type="entry name" value="Hint_dom_sf"/>
</dbReference>
<organism evidence="3 4">
    <name type="scientific">Rotaria sordida</name>
    <dbReference type="NCBI Taxonomy" id="392033"/>
    <lineage>
        <taxon>Eukaryota</taxon>
        <taxon>Metazoa</taxon>
        <taxon>Spiralia</taxon>
        <taxon>Gnathifera</taxon>
        <taxon>Rotifera</taxon>
        <taxon>Eurotatoria</taxon>
        <taxon>Bdelloidea</taxon>
        <taxon>Philodinida</taxon>
        <taxon>Philodinidae</taxon>
        <taxon>Rotaria</taxon>
    </lineage>
</organism>
<feature type="coiled-coil region" evidence="1">
    <location>
        <begin position="312"/>
        <end position="339"/>
    </location>
</feature>
<dbReference type="Gene3D" id="3.40.50.410">
    <property type="entry name" value="von Willebrand factor, type A domain"/>
    <property type="match status" value="1"/>
</dbReference>
<dbReference type="InterPro" id="IPR051266">
    <property type="entry name" value="CLCR"/>
</dbReference>
<evidence type="ECO:0000313" key="4">
    <source>
        <dbReference type="Proteomes" id="UP000663882"/>
    </source>
</evidence>
<dbReference type="InterPro" id="IPR036465">
    <property type="entry name" value="vWFA_dom_sf"/>
</dbReference>
<dbReference type="InterPro" id="IPR039510">
    <property type="entry name" value="Vint_dom"/>
</dbReference>
<dbReference type="SUPFAM" id="SSF53300">
    <property type="entry name" value="vWA-like"/>
    <property type="match status" value="1"/>
</dbReference>
<dbReference type="EMBL" id="CAJNOO010000950">
    <property type="protein sequence ID" value="CAF1068330.1"/>
    <property type="molecule type" value="Genomic_DNA"/>
</dbReference>
<name>A0A814LMN4_9BILA</name>
<dbReference type="Proteomes" id="UP000663882">
    <property type="component" value="Unassembled WGS sequence"/>
</dbReference>
<dbReference type="PROSITE" id="PS50234">
    <property type="entry name" value="VWFA"/>
    <property type="match status" value="1"/>
</dbReference>
<proteinExistence type="predicted"/>
<evidence type="ECO:0000256" key="1">
    <source>
        <dbReference type="SAM" id="Coils"/>
    </source>
</evidence>
<dbReference type="SUPFAM" id="SSF51294">
    <property type="entry name" value="Hedgehog/intein (Hint) domain"/>
    <property type="match status" value="1"/>
</dbReference>
<dbReference type="PANTHER" id="PTHR10579:SF43">
    <property type="entry name" value="ZINC FINGER (C3HC4-TYPE RING FINGER) FAMILY PROTEIN"/>
    <property type="match status" value="1"/>
</dbReference>
<dbReference type="SMART" id="SM00327">
    <property type="entry name" value="VWA"/>
    <property type="match status" value="1"/>
</dbReference>
<dbReference type="PANTHER" id="PTHR10579">
    <property type="entry name" value="CALCIUM-ACTIVATED CHLORIDE CHANNEL REGULATOR"/>
    <property type="match status" value="1"/>
</dbReference>
<dbReference type="OrthoDB" id="299997at2759"/>
<dbReference type="Pfam" id="PF14623">
    <property type="entry name" value="Vint"/>
    <property type="match status" value="1"/>
</dbReference>
<dbReference type="AlphaFoldDB" id="A0A814LMN4"/>
<keyword evidence="1" id="KW-0175">Coiled coil</keyword>
<protein>
    <recommendedName>
        <fullName evidence="2">VWFA domain-containing protein</fullName>
    </recommendedName>
</protein>
<evidence type="ECO:0000313" key="3">
    <source>
        <dbReference type="EMBL" id="CAF1068330.1"/>
    </source>
</evidence>
<evidence type="ECO:0000259" key="2">
    <source>
        <dbReference type="PROSITE" id="PS50234"/>
    </source>
</evidence>
<gene>
    <name evidence="3" type="ORF">RFH988_LOCUS17634</name>
</gene>
<dbReference type="Pfam" id="PF14624">
    <property type="entry name" value="Vwaint"/>
    <property type="match status" value="1"/>
</dbReference>
<dbReference type="Gene3D" id="2.170.16.10">
    <property type="entry name" value="Hedgehog/Intein (Hint) domain"/>
    <property type="match status" value="1"/>
</dbReference>
<reference evidence="3" key="1">
    <citation type="submission" date="2021-02" db="EMBL/GenBank/DDBJ databases">
        <authorList>
            <person name="Nowell W R."/>
        </authorList>
    </citation>
    <scope>NUCLEOTIDE SEQUENCE</scope>
</reference>
<comment type="caution">
    <text evidence="3">The sequence shown here is derived from an EMBL/GenBank/DDBJ whole genome shotgun (WGS) entry which is preliminary data.</text>
</comment>
<feature type="domain" description="VWFA" evidence="2">
    <location>
        <begin position="1"/>
        <end position="181"/>
    </location>
</feature>
<sequence length="605" mass="67735">MSDAAEIQNDKNEKYGLSQLDLVKHALKTIIHSLCDGDRLSIVSFASNANVVLGLTKMDDDGKKNALKAVENLWSSGGTNLWDGVRTGLELLSKEQDSVGRISAMFLLTDGCPTEIPPDGHLVSLENLKRNINFICTVNTFGFGYQLDSKLLEDIAVLGNFGSYAFIPDGSFVGTIFVNAITTLVTTAATNVQLLIHDQDIQNTDYTRWYSTDKTAEGTYINLGSITYGQSKDLLIPISSKLAKECRFTLTYQNARNIKKSLSFDLIDDLELADLNLITRHKMRLEFVHYVRTALEKMKSIKTNPNNAKKQHDEVMNELRKFEENMKLVANENDDYIKDLLADLTGQVQEAVGKQEWFNKWGVHYLPSLTRTHLLQICNNFKDPGVQHYGKGELFSKVRDDMDDIFCSLPAPKTSLTTSAPVDMAVFYNAAGGCFYEECTVRLMNGTTKLVKDVQPGDRMAPHGGMVRFVVKTKCRNRKAKMVIVENDLIITAWHPIRHSSQWIMPCSLVSSVHEISCDAVYNFVLDQGHTVFVNDIECVTLGHGFQEDVVRHAYYGSQRVVKDLEKLDIEQNNGGIIEISEGALIRSKKTGLVKGLQLQEILVQ</sequence>
<dbReference type="InterPro" id="IPR032838">
    <property type="entry name" value="Vwaint_dom"/>
</dbReference>
<dbReference type="InterPro" id="IPR002035">
    <property type="entry name" value="VWF_A"/>
</dbReference>
<accession>A0A814LMN4</accession>